<feature type="chain" id="PRO_5043686360" description="Secreted protein" evidence="1">
    <location>
        <begin position="21"/>
        <end position="64"/>
    </location>
</feature>
<dbReference type="Proteomes" id="UP000823561">
    <property type="component" value="Chromosome 24"/>
</dbReference>
<evidence type="ECO:0008006" key="4">
    <source>
        <dbReference type="Google" id="ProtNLM"/>
    </source>
</evidence>
<evidence type="ECO:0000313" key="3">
    <source>
        <dbReference type="Proteomes" id="UP000823561"/>
    </source>
</evidence>
<evidence type="ECO:0000313" key="2">
    <source>
        <dbReference type="EMBL" id="KAG5261170.1"/>
    </source>
</evidence>
<protein>
    <recommendedName>
        <fullName evidence="4">Secreted protein</fullName>
    </recommendedName>
</protein>
<proteinExistence type="predicted"/>
<reference evidence="2" key="1">
    <citation type="submission" date="2020-10" db="EMBL/GenBank/DDBJ databases">
        <title>Chromosome-scale genome assembly of the Allis shad, Alosa alosa.</title>
        <authorList>
            <person name="Margot Z."/>
            <person name="Christophe K."/>
            <person name="Cabau C."/>
            <person name="Louis A."/>
            <person name="Berthelot C."/>
            <person name="Parey E."/>
            <person name="Roest Crollius H."/>
            <person name="Montfort J."/>
            <person name="Robinson-Rechavi M."/>
            <person name="Bucao C."/>
            <person name="Bouchez O."/>
            <person name="Gislard M."/>
            <person name="Lluch J."/>
            <person name="Milhes M."/>
            <person name="Lampietro C."/>
            <person name="Lopez Roques C."/>
            <person name="Donnadieu C."/>
            <person name="Braasch I."/>
            <person name="Desvignes T."/>
            <person name="Postlethwait J."/>
            <person name="Bobe J."/>
            <person name="Guiguen Y."/>
        </authorList>
    </citation>
    <scope>NUCLEOTIDE SEQUENCE</scope>
    <source>
        <strain evidence="2">M-15738</strain>
        <tissue evidence="2">Blood</tissue>
    </source>
</reference>
<organism evidence="2 3">
    <name type="scientific">Alosa alosa</name>
    <name type="common">allis shad</name>
    <dbReference type="NCBI Taxonomy" id="278164"/>
    <lineage>
        <taxon>Eukaryota</taxon>
        <taxon>Metazoa</taxon>
        <taxon>Chordata</taxon>
        <taxon>Craniata</taxon>
        <taxon>Vertebrata</taxon>
        <taxon>Euteleostomi</taxon>
        <taxon>Actinopterygii</taxon>
        <taxon>Neopterygii</taxon>
        <taxon>Teleostei</taxon>
        <taxon>Clupei</taxon>
        <taxon>Clupeiformes</taxon>
        <taxon>Clupeoidei</taxon>
        <taxon>Clupeidae</taxon>
        <taxon>Alosa</taxon>
    </lineage>
</organism>
<comment type="caution">
    <text evidence="2">The sequence shown here is derived from an EMBL/GenBank/DDBJ whole genome shotgun (WGS) entry which is preliminary data.</text>
</comment>
<gene>
    <name evidence="2" type="ORF">AALO_G00300850</name>
</gene>
<keyword evidence="1" id="KW-0732">Signal</keyword>
<keyword evidence="3" id="KW-1185">Reference proteome</keyword>
<name>A0AAV6FJC8_9TELE</name>
<feature type="non-terminal residue" evidence="2">
    <location>
        <position position="64"/>
    </location>
</feature>
<dbReference type="EMBL" id="JADWDJ010000024">
    <property type="protein sequence ID" value="KAG5261170.1"/>
    <property type="molecule type" value="Genomic_DNA"/>
</dbReference>
<feature type="signal peptide" evidence="1">
    <location>
        <begin position="1"/>
        <end position="20"/>
    </location>
</feature>
<dbReference type="AlphaFoldDB" id="A0AAV6FJC8"/>
<accession>A0AAV6FJC8</accession>
<sequence length="64" mass="7536">MFMHMFIIVQCFILFQYCHCVNHCSLKRANKVGYFFGPYFINSHYCSIMLTVDSLMACRPLSLT</sequence>
<evidence type="ECO:0000256" key="1">
    <source>
        <dbReference type="SAM" id="SignalP"/>
    </source>
</evidence>